<sequence length="252" mass="28989">MIEIHKENISDIPLLHVVETGKYNEMLPLVFFVHGFTSAKEHNLHFAYLLAERGFRVILPETKLHGERNTGIPFEKVSYKFWDIVIQTIGELATIKEEYATRRMVDEERIGLVGTSMGGIITLGALTQYKWIKAAVSLMGSPNYEQLSRSQIAQLKEANINIPFSDEQLEEKFSMLKPFDLSKQAELIDGRPILFWHGMKDPVVPFKPTYEFYERIKKGNADTFKFIVDEKAGHKVSREALLETVAWFVEHL</sequence>
<reference evidence="3 4" key="1">
    <citation type="submission" date="2018-06" db="EMBL/GenBank/DDBJ databases">
        <authorList>
            <consortium name="Pathogen Informatics"/>
            <person name="Doyle S."/>
        </authorList>
    </citation>
    <scope>NUCLEOTIDE SEQUENCE [LARGE SCALE GENOMIC DNA]</scope>
    <source>
        <strain evidence="3 4">NCTC4824</strain>
    </source>
</reference>
<dbReference type="EMBL" id="LS483476">
    <property type="protein sequence ID" value="SQI60888.1"/>
    <property type="molecule type" value="Genomic_DNA"/>
</dbReference>
<gene>
    <name evidence="3" type="primary">yitV</name>
    <name evidence="3" type="ORF">NCTC4824_02988</name>
</gene>
<dbReference type="RefSeq" id="WP_066140549.1">
    <property type="nucleotide sequence ID" value="NZ_CBCSGM010000001.1"/>
</dbReference>
<dbReference type="PANTHER" id="PTHR22946:SF9">
    <property type="entry name" value="POLYKETIDE TRANSFERASE AF380"/>
    <property type="match status" value="1"/>
</dbReference>
<dbReference type="NCBIfam" id="NF007857">
    <property type="entry name" value="PRK10566.1"/>
    <property type="match status" value="1"/>
</dbReference>
<evidence type="ECO:0000313" key="4">
    <source>
        <dbReference type="Proteomes" id="UP000249134"/>
    </source>
</evidence>
<evidence type="ECO:0000259" key="2">
    <source>
        <dbReference type="Pfam" id="PF00326"/>
    </source>
</evidence>
<dbReference type="InterPro" id="IPR001375">
    <property type="entry name" value="Peptidase_S9_cat"/>
</dbReference>
<dbReference type="InterPro" id="IPR050261">
    <property type="entry name" value="FrsA_esterase"/>
</dbReference>
<dbReference type="SUPFAM" id="SSF53474">
    <property type="entry name" value="alpha/beta-Hydrolases"/>
    <property type="match status" value="1"/>
</dbReference>
<dbReference type="KEGG" id="blen:NCTC4824_02988"/>
<protein>
    <submittedName>
        <fullName evidence="3">Protein, esterase YitV</fullName>
    </submittedName>
</protein>
<dbReference type="GO" id="GO:0052689">
    <property type="term" value="F:carboxylic ester hydrolase activity"/>
    <property type="evidence" value="ECO:0007669"/>
    <property type="project" value="UniProtKB-ARBA"/>
</dbReference>
<dbReference type="Gene3D" id="3.40.50.1820">
    <property type="entry name" value="alpha/beta hydrolase"/>
    <property type="match status" value="1"/>
</dbReference>
<dbReference type="InterPro" id="IPR029058">
    <property type="entry name" value="AB_hydrolase_fold"/>
</dbReference>
<dbReference type="AlphaFoldDB" id="A0A2X4WMG3"/>
<organism evidence="3 4">
    <name type="scientific">Lederbergia lenta</name>
    <name type="common">Bacillus lentus</name>
    <dbReference type="NCBI Taxonomy" id="1467"/>
    <lineage>
        <taxon>Bacteria</taxon>
        <taxon>Bacillati</taxon>
        <taxon>Bacillota</taxon>
        <taxon>Bacilli</taxon>
        <taxon>Bacillales</taxon>
        <taxon>Bacillaceae</taxon>
        <taxon>Lederbergia</taxon>
    </lineage>
</organism>
<dbReference type="Pfam" id="PF00326">
    <property type="entry name" value="Peptidase_S9"/>
    <property type="match status" value="1"/>
</dbReference>
<proteinExistence type="predicted"/>
<dbReference type="PANTHER" id="PTHR22946">
    <property type="entry name" value="DIENELACTONE HYDROLASE DOMAIN-CONTAINING PROTEIN-RELATED"/>
    <property type="match status" value="1"/>
</dbReference>
<dbReference type="GO" id="GO:0006508">
    <property type="term" value="P:proteolysis"/>
    <property type="evidence" value="ECO:0007669"/>
    <property type="project" value="InterPro"/>
</dbReference>
<keyword evidence="1" id="KW-0378">Hydrolase</keyword>
<dbReference type="STRING" id="1348624.GCA_001591545_02036"/>
<accession>A0A2X4WMG3</accession>
<evidence type="ECO:0000256" key="1">
    <source>
        <dbReference type="ARBA" id="ARBA00022801"/>
    </source>
</evidence>
<name>A0A2X4WMG3_LEDLE</name>
<dbReference type="GO" id="GO:0008236">
    <property type="term" value="F:serine-type peptidase activity"/>
    <property type="evidence" value="ECO:0007669"/>
    <property type="project" value="InterPro"/>
</dbReference>
<dbReference type="Proteomes" id="UP000249134">
    <property type="component" value="Chromosome 1"/>
</dbReference>
<evidence type="ECO:0000313" key="3">
    <source>
        <dbReference type="EMBL" id="SQI60888.1"/>
    </source>
</evidence>
<keyword evidence="4" id="KW-1185">Reference proteome</keyword>
<feature type="domain" description="Peptidase S9 prolyl oligopeptidase catalytic" evidence="2">
    <location>
        <begin position="47"/>
        <end position="252"/>
    </location>
</feature>